<comment type="catalytic activity">
    <reaction evidence="1">
        <text>Random endo-hydrolysis of N-acetyl-beta-D-glucosaminide (1-&gt;4)-beta-linkages in chitin and chitodextrins.</text>
        <dbReference type="EC" id="3.2.1.14"/>
    </reaction>
</comment>
<evidence type="ECO:0000256" key="2">
    <source>
        <dbReference type="ARBA" id="ARBA00008682"/>
    </source>
</evidence>
<evidence type="ECO:0000256" key="11">
    <source>
        <dbReference type="PROSITE-ProRule" id="PRU00261"/>
    </source>
</evidence>
<dbReference type="InterPro" id="IPR018371">
    <property type="entry name" value="Chitin-binding_1_CS"/>
</dbReference>
<keyword evidence="7" id="KW-0843">Virulence</keyword>
<dbReference type="Proteomes" id="UP000799302">
    <property type="component" value="Unassembled WGS sequence"/>
</dbReference>
<keyword evidence="4 11" id="KW-0147">Chitin-binding</keyword>
<evidence type="ECO:0000259" key="17">
    <source>
        <dbReference type="PROSITE" id="PS51910"/>
    </source>
</evidence>
<keyword evidence="14" id="KW-0732">Signal</keyword>
<dbReference type="Pfam" id="PF00704">
    <property type="entry name" value="Glyco_hydro_18"/>
    <property type="match status" value="1"/>
</dbReference>
<feature type="domain" description="GH18" evidence="17">
    <location>
        <begin position="434"/>
        <end position="809"/>
    </location>
</feature>
<evidence type="ECO:0000256" key="10">
    <source>
        <dbReference type="ARBA" id="ARBA00023326"/>
    </source>
</evidence>
<dbReference type="Pfam" id="PF00187">
    <property type="entry name" value="Chitin_bind_1"/>
    <property type="match status" value="1"/>
</dbReference>
<dbReference type="SUPFAM" id="SSF54106">
    <property type="entry name" value="LysM domain"/>
    <property type="match status" value="1"/>
</dbReference>
<protein>
    <recommendedName>
        <fullName evidence="3">chitinase</fullName>
        <ecNumber evidence="3">3.2.1.14</ecNumber>
    </recommendedName>
</protein>
<dbReference type="PROSITE" id="PS51910">
    <property type="entry name" value="GH18_2"/>
    <property type="match status" value="1"/>
</dbReference>
<dbReference type="CDD" id="cd00118">
    <property type="entry name" value="LysM"/>
    <property type="match status" value="1"/>
</dbReference>
<proteinExistence type="inferred from homology"/>
<feature type="transmembrane region" description="Helical" evidence="13">
    <location>
        <begin position="1068"/>
        <end position="1091"/>
    </location>
</feature>
<dbReference type="InterPro" id="IPR018392">
    <property type="entry name" value="LysM"/>
</dbReference>
<dbReference type="InterPro" id="IPR053214">
    <property type="entry name" value="LysM12-like"/>
</dbReference>
<feature type="signal peptide" evidence="14">
    <location>
        <begin position="1"/>
        <end position="21"/>
    </location>
</feature>
<keyword evidence="11" id="KW-1015">Disulfide bond</keyword>
<keyword evidence="9 12" id="KW-0326">Glycosidase</keyword>
<dbReference type="PANTHER" id="PTHR47700:SF2">
    <property type="entry name" value="CHITINASE"/>
    <property type="match status" value="1"/>
</dbReference>
<keyword evidence="10" id="KW-0624">Polysaccharide degradation</keyword>
<dbReference type="Gene3D" id="3.10.50.10">
    <property type="match status" value="1"/>
</dbReference>
<dbReference type="CDD" id="cd00035">
    <property type="entry name" value="ChtBD1"/>
    <property type="match status" value="1"/>
</dbReference>
<dbReference type="GO" id="GO:0000272">
    <property type="term" value="P:polysaccharide catabolic process"/>
    <property type="evidence" value="ECO:0007669"/>
    <property type="project" value="UniProtKB-KW"/>
</dbReference>
<evidence type="ECO:0000256" key="3">
    <source>
        <dbReference type="ARBA" id="ARBA00012729"/>
    </source>
</evidence>
<comment type="caution">
    <text evidence="11">Lacks conserved residue(s) required for the propagation of feature annotation.</text>
</comment>
<evidence type="ECO:0000256" key="8">
    <source>
        <dbReference type="ARBA" id="ARBA00023277"/>
    </source>
</evidence>
<dbReference type="InterPro" id="IPR036779">
    <property type="entry name" value="LysM_dom_sf"/>
</dbReference>
<dbReference type="Gene3D" id="3.20.20.80">
    <property type="entry name" value="Glycosidases"/>
    <property type="match status" value="1"/>
</dbReference>
<sequence length="1188" mass="128600">MKIRYHFLVSLILCNLHTSEGVTGGRFGIYVDICPRLCNEAGPDPSQWTTYHSLEVLIDCMGTLLFDINVPYSDKDSNAETVLRVCVSGGAEDYSSSASITPQYKETNTTTNGTVLDTAPNSSECNTRIEKVGIMSRWGSSASIIPATVPDISAAAKHLAHYFKSTPSCGQRLLFAKSGGAIVGSYAGFGLQQSAGADLLDIFAKHTDPSNQVFQLCTPRSSESWIFGAFGGGIPDLAKIQEASGGEIEIGVHSSFSGASSINVNATGFNWNSTRTLIAVPTVSPGPDGTCFTYQVLAGEGCWAIANKNGIKQGDITNNNQNTWGWAGCSKLKPGQLLCLSPGDPPMPAQSAGLVCGPQVQGTQKPTNGTKLEDLNLCPLNACCSIWGYCGTTDDFCTKHLADTGAPGTSTQQNGCAGSCGMDIVNNKNQPSSFSRVGYFTAWNQDRRCLNMDVTQINQNNFTHIHFSFATLTPNFQVNITGMEDQFAKFVQMKGIKKIMSFGGWAFSTEPATYMIFRQATAPANVEATAHNVVSFLNKYGLDGLDFDWEYPGVPDIPGIPPGGAEEGQNYLNFLKSVRSKMPAISSLSIALPASFWYLRAFPVNDMQKYVDYFIYMTYDLHGQWDYGNKNAIPGCPGGNCLRSHVNKTETSNVLSMITKAGVSASKIMVGVSSYGRSFRMSDWKCDGPMCTYTGSRAHSDAYPGLCTETAGYIADAEIRDNIENPANYTIFTNYVDVESDSNILVYGDAAAADWVAWMDRDVKARRTDWIKSLNFAGTTDWAIDLEDWQGSVGGGNDTEFVMPDLACHPSQNPGNLEGLAAALDSVPSHCTAQFTMEILSESMENFSSDYADAAAGYDDKFGYYVDWVKDSISPRLKDYMDLDKGPGNKYFICHWEAGNKKGTDQCPPPNKFWQLDQRYDITYELNDANGFYDAISKDLGMPKDWVKFGDVNDGYTCALNPESRPGGGSQPCQKLQHLRHSFPQKSDKVDVPNPKDIIQKVMPNITDLQIGILAVSTDLGMSVLQGDEKDAVTGVSMPILMLQEAVASMKNIKDIGQKVHDEKKKQLILMILSIVLMVLPFAGEALGAAFGGAVAVSRIALVIDQAGNAALTIEDIVSDPESAPFAIIGLLAGIGGGGKVAKLDEDILTEASAARRGLKDSDLAKFPQSFRRNDDLVQKILKTCGKT</sequence>
<feature type="disulfide bond" evidence="11">
    <location>
        <begin position="378"/>
        <end position="390"/>
    </location>
</feature>
<dbReference type="InterPro" id="IPR036861">
    <property type="entry name" value="Endochitinase-like_sf"/>
</dbReference>
<keyword evidence="13" id="KW-0472">Membrane</keyword>
<dbReference type="PROSITE" id="PS01095">
    <property type="entry name" value="GH18_1"/>
    <property type="match status" value="1"/>
</dbReference>
<accession>A0A6A6TYP6</accession>
<dbReference type="AlphaFoldDB" id="A0A6A6TYP6"/>
<keyword evidence="19" id="KW-1185">Reference proteome</keyword>
<dbReference type="GO" id="GO:0006032">
    <property type="term" value="P:chitin catabolic process"/>
    <property type="evidence" value="ECO:0007669"/>
    <property type="project" value="UniProtKB-KW"/>
</dbReference>
<dbReference type="OrthoDB" id="73875at2759"/>
<evidence type="ECO:0000313" key="18">
    <source>
        <dbReference type="EMBL" id="KAF2664287.1"/>
    </source>
</evidence>
<organism evidence="18 19">
    <name type="scientific">Microthyrium microscopicum</name>
    <dbReference type="NCBI Taxonomy" id="703497"/>
    <lineage>
        <taxon>Eukaryota</taxon>
        <taxon>Fungi</taxon>
        <taxon>Dikarya</taxon>
        <taxon>Ascomycota</taxon>
        <taxon>Pezizomycotina</taxon>
        <taxon>Dothideomycetes</taxon>
        <taxon>Dothideomycetes incertae sedis</taxon>
        <taxon>Microthyriales</taxon>
        <taxon>Microthyriaceae</taxon>
        <taxon>Microthyrium</taxon>
    </lineage>
</organism>
<dbReference type="PROSITE" id="PS50941">
    <property type="entry name" value="CHIT_BIND_I_2"/>
    <property type="match status" value="1"/>
</dbReference>
<evidence type="ECO:0000259" key="16">
    <source>
        <dbReference type="PROSITE" id="PS51782"/>
    </source>
</evidence>
<feature type="domain" description="LysM" evidence="16">
    <location>
        <begin position="292"/>
        <end position="340"/>
    </location>
</feature>
<dbReference type="Gene3D" id="3.10.350.10">
    <property type="entry name" value="LysM domain"/>
    <property type="match status" value="1"/>
</dbReference>
<dbReference type="SUPFAM" id="SSF57016">
    <property type="entry name" value="Plant lectins/antimicrobial peptides"/>
    <property type="match status" value="1"/>
</dbReference>
<evidence type="ECO:0000256" key="4">
    <source>
        <dbReference type="ARBA" id="ARBA00022669"/>
    </source>
</evidence>
<keyword evidence="13" id="KW-1133">Transmembrane helix</keyword>
<dbReference type="GO" id="GO:0008843">
    <property type="term" value="F:endochitinase activity"/>
    <property type="evidence" value="ECO:0007669"/>
    <property type="project" value="UniProtKB-EC"/>
</dbReference>
<keyword evidence="8" id="KW-0119">Carbohydrate metabolism</keyword>
<evidence type="ECO:0000256" key="13">
    <source>
        <dbReference type="SAM" id="Phobius"/>
    </source>
</evidence>
<reference evidence="18" key="1">
    <citation type="journal article" date="2020" name="Stud. Mycol.">
        <title>101 Dothideomycetes genomes: a test case for predicting lifestyles and emergence of pathogens.</title>
        <authorList>
            <person name="Haridas S."/>
            <person name="Albert R."/>
            <person name="Binder M."/>
            <person name="Bloem J."/>
            <person name="Labutti K."/>
            <person name="Salamov A."/>
            <person name="Andreopoulos B."/>
            <person name="Baker S."/>
            <person name="Barry K."/>
            <person name="Bills G."/>
            <person name="Bluhm B."/>
            <person name="Cannon C."/>
            <person name="Castanera R."/>
            <person name="Culley D."/>
            <person name="Daum C."/>
            <person name="Ezra D."/>
            <person name="Gonzalez J."/>
            <person name="Henrissat B."/>
            <person name="Kuo A."/>
            <person name="Liang C."/>
            <person name="Lipzen A."/>
            <person name="Lutzoni F."/>
            <person name="Magnuson J."/>
            <person name="Mondo S."/>
            <person name="Nolan M."/>
            <person name="Ohm R."/>
            <person name="Pangilinan J."/>
            <person name="Park H.-J."/>
            <person name="Ramirez L."/>
            <person name="Alfaro M."/>
            <person name="Sun H."/>
            <person name="Tritt A."/>
            <person name="Yoshinaga Y."/>
            <person name="Zwiers L.-H."/>
            <person name="Turgeon B."/>
            <person name="Goodwin S."/>
            <person name="Spatafora J."/>
            <person name="Crous P."/>
            <person name="Grigoriev I."/>
        </authorList>
    </citation>
    <scope>NUCLEOTIDE SEQUENCE</scope>
    <source>
        <strain evidence="18">CBS 115976</strain>
    </source>
</reference>
<dbReference type="InterPro" id="IPR001579">
    <property type="entry name" value="Glyco_hydro_18_chit_AS"/>
</dbReference>
<dbReference type="SMART" id="SM00257">
    <property type="entry name" value="LysM"/>
    <property type="match status" value="1"/>
</dbReference>
<feature type="disulfide bond" evidence="11">
    <location>
        <begin position="383"/>
        <end position="397"/>
    </location>
</feature>
<evidence type="ECO:0000256" key="12">
    <source>
        <dbReference type="RuleBase" id="RU000489"/>
    </source>
</evidence>
<evidence type="ECO:0000256" key="14">
    <source>
        <dbReference type="SAM" id="SignalP"/>
    </source>
</evidence>
<dbReference type="SUPFAM" id="SSF54556">
    <property type="entry name" value="Chitinase insertion domain"/>
    <property type="match status" value="1"/>
</dbReference>
<dbReference type="Gene3D" id="3.30.60.10">
    <property type="entry name" value="Endochitinase-like"/>
    <property type="match status" value="1"/>
</dbReference>
<evidence type="ECO:0000256" key="5">
    <source>
        <dbReference type="ARBA" id="ARBA00022801"/>
    </source>
</evidence>
<dbReference type="SMART" id="SM00636">
    <property type="entry name" value="Glyco_18"/>
    <property type="match status" value="1"/>
</dbReference>
<evidence type="ECO:0000259" key="15">
    <source>
        <dbReference type="PROSITE" id="PS50941"/>
    </source>
</evidence>
<comment type="similarity">
    <text evidence="2">Belongs to the glycosyl hydrolase 18 family. Chitinase class V subfamily.</text>
</comment>
<dbReference type="InterPro" id="IPR001223">
    <property type="entry name" value="Glyco_hydro18_cat"/>
</dbReference>
<dbReference type="InterPro" id="IPR017853">
    <property type="entry name" value="GH"/>
</dbReference>
<evidence type="ECO:0000256" key="6">
    <source>
        <dbReference type="ARBA" id="ARBA00023024"/>
    </source>
</evidence>
<evidence type="ECO:0000256" key="7">
    <source>
        <dbReference type="ARBA" id="ARBA00023026"/>
    </source>
</evidence>
<dbReference type="InterPro" id="IPR029070">
    <property type="entry name" value="Chitinase_insertion_sf"/>
</dbReference>
<dbReference type="PROSITE" id="PS00026">
    <property type="entry name" value="CHIT_BIND_I_1"/>
    <property type="match status" value="1"/>
</dbReference>
<feature type="domain" description="Chitin-binding type-1" evidence="15">
    <location>
        <begin position="356"/>
        <end position="422"/>
    </location>
</feature>
<dbReference type="SMART" id="SM00270">
    <property type="entry name" value="ChtBD1"/>
    <property type="match status" value="1"/>
</dbReference>
<gene>
    <name evidence="18" type="ORF">BT63DRAFT_465139</name>
</gene>
<feature type="disulfide bond" evidence="11">
    <location>
        <begin position="416"/>
        <end position="420"/>
    </location>
</feature>
<dbReference type="GO" id="GO:0008061">
    <property type="term" value="F:chitin binding"/>
    <property type="evidence" value="ECO:0007669"/>
    <property type="project" value="UniProtKB-UniRule"/>
</dbReference>
<evidence type="ECO:0000256" key="9">
    <source>
        <dbReference type="ARBA" id="ARBA00023295"/>
    </source>
</evidence>
<keyword evidence="6" id="KW-0146">Chitin degradation</keyword>
<dbReference type="InterPro" id="IPR001002">
    <property type="entry name" value="Chitin-bd_1"/>
</dbReference>
<feature type="chain" id="PRO_5025615308" description="chitinase" evidence="14">
    <location>
        <begin position="22"/>
        <end position="1188"/>
    </location>
</feature>
<name>A0A6A6TYP6_9PEZI</name>
<dbReference type="PROSITE" id="PS51782">
    <property type="entry name" value="LYSM"/>
    <property type="match status" value="1"/>
</dbReference>
<dbReference type="EMBL" id="MU004243">
    <property type="protein sequence ID" value="KAF2664287.1"/>
    <property type="molecule type" value="Genomic_DNA"/>
</dbReference>
<evidence type="ECO:0000256" key="1">
    <source>
        <dbReference type="ARBA" id="ARBA00000822"/>
    </source>
</evidence>
<evidence type="ECO:0000313" key="19">
    <source>
        <dbReference type="Proteomes" id="UP000799302"/>
    </source>
</evidence>
<dbReference type="CDD" id="cd02878">
    <property type="entry name" value="GH18_zymocin_alpha"/>
    <property type="match status" value="1"/>
</dbReference>
<dbReference type="EC" id="3.2.1.14" evidence="3"/>
<dbReference type="PANTHER" id="PTHR47700">
    <property type="entry name" value="V CHITINASE, PUTATIVE (AFU_ORTHOLOGUE AFUA_6G13720)-RELATED"/>
    <property type="match status" value="1"/>
</dbReference>
<dbReference type="InterPro" id="IPR011583">
    <property type="entry name" value="Chitinase_II/V-like_cat"/>
</dbReference>
<keyword evidence="13" id="KW-0812">Transmembrane</keyword>
<dbReference type="SUPFAM" id="SSF51445">
    <property type="entry name" value="(Trans)glycosidases"/>
    <property type="match status" value="1"/>
</dbReference>
<keyword evidence="5 12" id="KW-0378">Hydrolase</keyword>